<reference evidence="1 2" key="1">
    <citation type="journal article" date="2019" name="Commun. Biol.">
        <title>The bagworm genome reveals a unique fibroin gene that provides high tensile strength.</title>
        <authorList>
            <person name="Kono N."/>
            <person name="Nakamura H."/>
            <person name="Ohtoshi R."/>
            <person name="Tomita M."/>
            <person name="Numata K."/>
            <person name="Arakawa K."/>
        </authorList>
    </citation>
    <scope>NUCLEOTIDE SEQUENCE [LARGE SCALE GENOMIC DNA]</scope>
</reference>
<sequence length="109" mass="12802">MTITIRKLSNSLPNRHRVIFEEPKVKSLIFRSTFNQRYGSARAAPRPRGIRYKNRNKSDGTANVLIRDQYVVRENPRGFAQNRQLRRPTNKLLRDWEIRSNAGFPPRAP</sequence>
<evidence type="ECO:0000313" key="1">
    <source>
        <dbReference type="EMBL" id="GBP24061.1"/>
    </source>
</evidence>
<evidence type="ECO:0000313" key="2">
    <source>
        <dbReference type="Proteomes" id="UP000299102"/>
    </source>
</evidence>
<dbReference type="Proteomes" id="UP000299102">
    <property type="component" value="Unassembled WGS sequence"/>
</dbReference>
<name>A0A4C1UC93_EUMVA</name>
<protein>
    <submittedName>
        <fullName evidence="1">Uncharacterized protein</fullName>
    </submittedName>
</protein>
<dbReference type="EMBL" id="BGZK01000157">
    <property type="protein sequence ID" value="GBP24061.1"/>
    <property type="molecule type" value="Genomic_DNA"/>
</dbReference>
<gene>
    <name evidence="1" type="ORF">EVAR_27284_1</name>
</gene>
<accession>A0A4C1UC93</accession>
<proteinExistence type="predicted"/>
<organism evidence="1 2">
    <name type="scientific">Eumeta variegata</name>
    <name type="common">Bagworm moth</name>
    <name type="synonym">Eumeta japonica</name>
    <dbReference type="NCBI Taxonomy" id="151549"/>
    <lineage>
        <taxon>Eukaryota</taxon>
        <taxon>Metazoa</taxon>
        <taxon>Ecdysozoa</taxon>
        <taxon>Arthropoda</taxon>
        <taxon>Hexapoda</taxon>
        <taxon>Insecta</taxon>
        <taxon>Pterygota</taxon>
        <taxon>Neoptera</taxon>
        <taxon>Endopterygota</taxon>
        <taxon>Lepidoptera</taxon>
        <taxon>Glossata</taxon>
        <taxon>Ditrysia</taxon>
        <taxon>Tineoidea</taxon>
        <taxon>Psychidae</taxon>
        <taxon>Oiketicinae</taxon>
        <taxon>Eumeta</taxon>
    </lineage>
</organism>
<dbReference type="AlphaFoldDB" id="A0A4C1UC93"/>
<comment type="caution">
    <text evidence="1">The sequence shown here is derived from an EMBL/GenBank/DDBJ whole genome shotgun (WGS) entry which is preliminary data.</text>
</comment>
<keyword evidence="2" id="KW-1185">Reference proteome</keyword>